<reference evidence="1" key="1">
    <citation type="submission" date="2020-07" db="EMBL/GenBank/DDBJ databases">
        <title>Clarias magur genome sequencing, assembly and annotation.</title>
        <authorList>
            <person name="Kushwaha B."/>
            <person name="Kumar R."/>
            <person name="Das P."/>
            <person name="Joshi C.G."/>
            <person name="Kumar D."/>
            <person name="Nagpure N.S."/>
            <person name="Pandey M."/>
            <person name="Agarwal S."/>
            <person name="Srivastava S."/>
            <person name="Singh M."/>
            <person name="Sahoo L."/>
            <person name="Jayasankar P."/>
            <person name="Meher P.K."/>
            <person name="Koringa P.G."/>
            <person name="Iquebal M.A."/>
            <person name="Das S.P."/>
            <person name="Bit A."/>
            <person name="Patnaik S."/>
            <person name="Patel N."/>
            <person name="Shah T.M."/>
            <person name="Hinsu A."/>
            <person name="Jena J.K."/>
        </authorList>
    </citation>
    <scope>NUCLEOTIDE SEQUENCE</scope>
    <source>
        <strain evidence="1">CIFAMagur01</strain>
        <tissue evidence="1">Testis</tissue>
    </source>
</reference>
<accession>A0A8J4WYV7</accession>
<protein>
    <submittedName>
        <fullName evidence="1">Nonribosomal peptide synthase sidC</fullName>
    </submittedName>
</protein>
<evidence type="ECO:0000313" key="1">
    <source>
        <dbReference type="EMBL" id="KAF5897704.1"/>
    </source>
</evidence>
<proteinExistence type="predicted"/>
<evidence type="ECO:0000313" key="2">
    <source>
        <dbReference type="Proteomes" id="UP000727407"/>
    </source>
</evidence>
<gene>
    <name evidence="1" type="primary">sidC</name>
    <name evidence="1" type="ORF">DAT39_012584</name>
</gene>
<dbReference type="AlphaFoldDB" id="A0A8J4WYV7"/>
<organism evidence="1 2">
    <name type="scientific">Clarias magur</name>
    <name type="common">Asian catfish</name>
    <name type="synonym">Macropteronotus magur</name>
    <dbReference type="NCBI Taxonomy" id="1594786"/>
    <lineage>
        <taxon>Eukaryota</taxon>
        <taxon>Metazoa</taxon>
        <taxon>Chordata</taxon>
        <taxon>Craniata</taxon>
        <taxon>Vertebrata</taxon>
        <taxon>Euteleostomi</taxon>
        <taxon>Actinopterygii</taxon>
        <taxon>Neopterygii</taxon>
        <taxon>Teleostei</taxon>
        <taxon>Ostariophysi</taxon>
        <taxon>Siluriformes</taxon>
        <taxon>Clariidae</taxon>
        <taxon>Clarias</taxon>
    </lineage>
</organism>
<keyword evidence="2" id="KW-1185">Reference proteome</keyword>
<sequence length="52" mass="5873">MTAQPGILNDPDWRNLWQKAESLTLHASIRVTKVVRGFARIYLTPAGLPIQQ</sequence>
<name>A0A8J4WYV7_CLAMG</name>
<feature type="non-terminal residue" evidence="1">
    <location>
        <position position="52"/>
    </location>
</feature>
<comment type="caution">
    <text evidence="1">The sequence shown here is derived from an EMBL/GenBank/DDBJ whole genome shotgun (WGS) entry which is preliminary data.</text>
</comment>
<dbReference type="Proteomes" id="UP000727407">
    <property type="component" value="Unassembled WGS sequence"/>
</dbReference>
<dbReference type="EMBL" id="QNUK01000223">
    <property type="protein sequence ID" value="KAF5897704.1"/>
    <property type="molecule type" value="Genomic_DNA"/>
</dbReference>